<sequence>MKEFVASAIQFEVEPMKVERNLEVAYRWISRCVKETGASLIVLPESFTTGFTPTGSASELWDAVDEIPGRLTNEGLKWASNLGVYICFPTYERGRGRGIIYNSAAVLGPEGILGVYRKTHPFPTERLAAGGWTTPGVDPLVVSTPIADVGVVICYDGDFPELARVTALKGAEVVCRPSAFLRTYDQWELTNRARAYDNHVYWIASNLVGKDASGANFFGSSMIVHPSGAKIVQASGCEEYIAARLNDDPIKKIVPGSSREQIFDHIEDRNLDSYRDILTEGKSVFEPSKRIPYGRR</sequence>
<dbReference type="InterPro" id="IPR003010">
    <property type="entry name" value="C-N_Hydrolase"/>
</dbReference>
<evidence type="ECO:0000256" key="1">
    <source>
        <dbReference type="ARBA" id="ARBA00022801"/>
    </source>
</evidence>
<dbReference type="GO" id="GO:0050126">
    <property type="term" value="F:N-carbamoylputrescine amidase activity"/>
    <property type="evidence" value="ECO:0007669"/>
    <property type="project" value="TreeGrafter"/>
</dbReference>
<evidence type="ECO:0000313" key="5">
    <source>
        <dbReference type="Proteomes" id="UP000055014"/>
    </source>
</evidence>
<dbReference type="PANTHER" id="PTHR43674:SF15">
    <property type="entry name" value="FORMAMIDASE"/>
    <property type="match status" value="1"/>
</dbReference>
<reference evidence="3 6" key="3">
    <citation type="journal article" date="2018" name="Nat. Biotechnol.">
        <title>A standardized bacterial taxonomy based on genome phylogeny substantially revises the tree of life.</title>
        <authorList>
            <person name="Parks D.H."/>
            <person name="Chuvochina M."/>
            <person name="Waite D.W."/>
            <person name="Rinke C."/>
            <person name="Skarshewski A."/>
            <person name="Chaumeil P.A."/>
            <person name="Hugenholtz P."/>
        </authorList>
    </citation>
    <scope>NUCLEOTIDE SEQUENCE [LARGE SCALE GENOMIC DNA]</scope>
    <source>
        <strain evidence="3">UBA9905</strain>
    </source>
</reference>
<dbReference type="GO" id="GO:0016746">
    <property type="term" value="F:acyltransferase activity"/>
    <property type="evidence" value="ECO:0007669"/>
    <property type="project" value="UniProtKB-KW"/>
</dbReference>
<gene>
    <name evidence="3" type="ORF">DIT26_02390</name>
    <name evidence="4" type="ORF">XE02_1416</name>
</gene>
<reference evidence="4" key="1">
    <citation type="journal article" date="2015" name="MBio">
        <title>Genome-resolved metagenomic analysis reveals roles for candidate phyla and other microbial community members in biogeochemical transformations in oil reservoirs.</title>
        <authorList>
            <person name="Hu P."/>
            <person name="Tom L."/>
            <person name="Singh A."/>
            <person name="Thomas B.C."/>
            <person name="Baker B.J."/>
            <person name="Piceno Y.M."/>
            <person name="Andersen G.L."/>
            <person name="Banfield J.F."/>
        </authorList>
    </citation>
    <scope>NUCLEOTIDE SEQUENCE [LARGE SCALE GENOMIC DNA]</scope>
    <source>
        <strain evidence="4">46_70</strain>
    </source>
</reference>
<protein>
    <submittedName>
        <fullName evidence="3">Carbon-nitrogen hydrolase family protein</fullName>
    </submittedName>
    <submittedName>
        <fullName evidence="4">Nitrilase/cyanide hydratase and apolipoprotein N-acyltransferase</fullName>
    </submittedName>
</protein>
<dbReference type="Proteomes" id="UP000055014">
    <property type="component" value="Unassembled WGS sequence"/>
</dbReference>
<evidence type="ECO:0000313" key="3">
    <source>
        <dbReference type="EMBL" id="HCO69425.1"/>
    </source>
</evidence>
<dbReference type="GO" id="GO:0033388">
    <property type="term" value="P:putrescine biosynthetic process from arginine"/>
    <property type="evidence" value="ECO:0007669"/>
    <property type="project" value="TreeGrafter"/>
</dbReference>
<dbReference type="CDD" id="cd07197">
    <property type="entry name" value="nitrilase"/>
    <property type="match status" value="1"/>
</dbReference>
<dbReference type="SUPFAM" id="SSF56317">
    <property type="entry name" value="Carbon-nitrogen hydrolase"/>
    <property type="match status" value="1"/>
</dbReference>
<evidence type="ECO:0000259" key="2">
    <source>
        <dbReference type="PROSITE" id="PS50263"/>
    </source>
</evidence>
<keyword evidence="1 3" id="KW-0378">Hydrolase</keyword>
<dbReference type="EMBL" id="DQBS01000059">
    <property type="protein sequence ID" value="HCO69425.1"/>
    <property type="molecule type" value="Genomic_DNA"/>
</dbReference>
<keyword evidence="4" id="KW-0012">Acyltransferase</keyword>
<dbReference type="PROSITE" id="PS50263">
    <property type="entry name" value="CN_HYDROLASE"/>
    <property type="match status" value="1"/>
</dbReference>
<feature type="domain" description="CN hydrolase" evidence="2">
    <location>
        <begin position="4"/>
        <end position="247"/>
    </location>
</feature>
<dbReference type="InterPro" id="IPR036526">
    <property type="entry name" value="C-N_Hydrolase_sf"/>
</dbReference>
<dbReference type="Gene3D" id="3.60.110.10">
    <property type="entry name" value="Carbon-nitrogen hydrolase"/>
    <property type="match status" value="1"/>
</dbReference>
<dbReference type="Pfam" id="PF00795">
    <property type="entry name" value="CN_hydrolase"/>
    <property type="match status" value="1"/>
</dbReference>
<name>A0A124G012_9BACT</name>
<comment type="caution">
    <text evidence="4">The sequence shown here is derived from an EMBL/GenBank/DDBJ whole genome shotgun (WGS) entry which is preliminary data.</text>
</comment>
<keyword evidence="4" id="KW-0449">Lipoprotein</keyword>
<reference evidence="5" key="2">
    <citation type="journal article" date="2015" name="MBio">
        <title>Genome-Resolved Metagenomic Analysis Reveals Roles for Candidate Phyla and Other Microbial Community Members in Biogeochemical Transformations in Oil Reservoirs.</title>
        <authorList>
            <person name="Hu P."/>
            <person name="Tom L."/>
            <person name="Singh A."/>
            <person name="Thomas B.C."/>
            <person name="Baker B.J."/>
            <person name="Piceno Y.M."/>
            <person name="Andersen G.L."/>
            <person name="Banfield J.F."/>
        </authorList>
    </citation>
    <scope>NUCLEOTIDE SEQUENCE [LARGE SCALE GENOMIC DNA]</scope>
</reference>
<dbReference type="PATRIC" id="fig|1236046.5.peg.1458"/>
<dbReference type="PANTHER" id="PTHR43674">
    <property type="entry name" value="NITRILASE C965.09-RELATED"/>
    <property type="match status" value="1"/>
</dbReference>
<evidence type="ECO:0000313" key="4">
    <source>
        <dbReference type="EMBL" id="KUK86062.1"/>
    </source>
</evidence>
<evidence type="ECO:0000313" key="6">
    <source>
        <dbReference type="Proteomes" id="UP000264215"/>
    </source>
</evidence>
<dbReference type="AlphaFoldDB" id="A0A124G012"/>
<accession>A0A124G012</accession>
<organism evidence="4 5">
    <name type="scientific">Mesotoga infera</name>
    <dbReference type="NCBI Taxonomy" id="1236046"/>
    <lineage>
        <taxon>Bacteria</taxon>
        <taxon>Thermotogati</taxon>
        <taxon>Thermotogota</taxon>
        <taxon>Thermotogae</taxon>
        <taxon>Kosmotogales</taxon>
        <taxon>Kosmotogaceae</taxon>
        <taxon>Mesotoga</taxon>
    </lineage>
</organism>
<dbReference type="Proteomes" id="UP000264215">
    <property type="component" value="Unassembled WGS sequence"/>
</dbReference>
<dbReference type="InterPro" id="IPR050345">
    <property type="entry name" value="Aliph_Amidase/BUP"/>
</dbReference>
<proteinExistence type="predicted"/>
<dbReference type="EMBL" id="LGGW01000175">
    <property type="protein sequence ID" value="KUK86062.1"/>
    <property type="molecule type" value="Genomic_DNA"/>
</dbReference>
<keyword evidence="4" id="KW-0808">Transferase</keyword>